<feature type="signal peptide" evidence="1">
    <location>
        <begin position="1"/>
        <end position="26"/>
    </location>
</feature>
<feature type="chain" id="PRO_5039446488" evidence="1">
    <location>
        <begin position="27"/>
        <end position="877"/>
    </location>
</feature>
<reference evidence="2" key="1">
    <citation type="submission" date="2020-10" db="EMBL/GenBank/DDBJ databases">
        <authorList>
            <person name="Gilroy R."/>
        </authorList>
    </citation>
    <scope>NUCLEOTIDE SEQUENCE</scope>
    <source>
        <strain evidence="2">CHK181-108</strain>
    </source>
</reference>
<reference evidence="2" key="2">
    <citation type="journal article" date="2021" name="PeerJ">
        <title>Extensive microbial diversity within the chicken gut microbiome revealed by metagenomics and culture.</title>
        <authorList>
            <person name="Gilroy R."/>
            <person name="Ravi A."/>
            <person name="Getino M."/>
            <person name="Pursley I."/>
            <person name="Horton D.L."/>
            <person name="Alikhan N.F."/>
            <person name="Baker D."/>
            <person name="Gharbi K."/>
            <person name="Hall N."/>
            <person name="Watson M."/>
            <person name="Adriaenssens E.M."/>
            <person name="Foster-Nyarko E."/>
            <person name="Jarju S."/>
            <person name="Secka A."/>
            <person name="Antonio M."/>
            <person name="Oren A."/>
            <person name="Chaudhuri R.R."/>
            <person name="La Ragione R."/>
            <person name="Hildebrand F."/>
            <person name="Pallen M.J."/>
        </authorList>
    </citation>
    <scope>NUCLEOTIDE SEQUENCE</scope>
    <source>
        <strain evidence="2">CHK181-108</strain>
    </source>
</reference>
<evidence type="ECO:0000256" key="1">
    <source>
        <dbReference type="SAM" id="SignalP"/>
    </source>
</evidence>
<dbReference type="EMBL" id="DVLU01000032">
    <property type="protein sequence ID" value="HIT85043.1"/>
    <property type="molecule type" value="Genomic_DNA"/>
</dbReference>
<evidence type="ECO:0000313" key="3">
    <source>
        <dbReference type="Proteomes" id="UP000824165"/>
    </source>
</evidence>
<protein>
    <submittedName>
        <fullName evidence="2">Uncharacterized protein</fullName>
    </submittedName>
</protein>
<evidence type="ECO:0000313" key="2">
    <source>
        <dbReference type="EMBL" id="HIT85043.1"/>
    </source>
</evidence>
<organism evidence="2 3">
    <name type="scientific">Candidatus Ornithomonoglobus intestinigallinarum</name>
    <dbReference type="NCBI Taxonomy" id="2840894"/>
    <lineage>
        <taxon>Bacteria</taxon>
        <taxon>Bacillati</taxon>
        <taxon>Bacillota</taxon>
        <taxon>Clostridia</taxon>
        <taxon>Candidatus Ornithomonoglobus</taxon>
    </lineage>
</organism>
<comment type="caution">
    <text evidence="2">The sequence shown here is derived from an EMBL/GenBank/DDBJ whole genome shotgun (WGS) entry which is preliminary data.</text>
</comment>
<sequence>MKNIKMRIISAMAALAVSAVPIAASATYSAPAGEVPESGMIFYDDFESFDTGKYNTVRNAETVDTGGEHGTVLAAKPKLSGSGMADMSVFFNLNKLGLDADYTTCIRDGQLLISHDVYVPSKTEDGTDIVYDDRVSDYAQYMMNYALLENAQPGEYGTADWASEAGYFYAIYYSNEAPRITFNQNSRQQAPTDANGYVVQFEPDTWHNLELLIDYDNLKMSYYWDGEYVGDYTDTSSFISDYFGFFQPQFGATNKFAENENPMIYFDNFTVTRLQSGSFELEFAGCGENYVELKANTNIDEQELSKLDAGIVKLFTGESEYAAVSYELMDGDTLRFYFDTQIAATGLHSVIIGGENDVTTHIRSLYGDGFGSIAPGTGVSFIPETASGDEDITLVDMTFDNPEDFPTAETTFDFDKYMYYGVVSQSAPEFAADADNAYMFCKPEASDDGGNVFVLDSSVLSNGEIKAVNAVSFPFADNNVAANGILNIEFDAGIYKTGSGAPTNSRLFFGLGNGAAEVKPYLFDNASDRTQEVWTASSAFLGLTSWTDVQHCLTYACETNRTRTCDYYRENANGQTVNQIALVNDGVMQHYSIKIDLASKTYEISVGGGIPVEAGYLPGCETDAAYNSFVMTLVDNKKTGAAAAKLDNLKVTMAKPEPARIENVEFYALDGSNTAYSREMPSQTKTISVVFSDDVVLNEADYVLEGISAGEYTAEYHVNESGETEENIVDITLKNCLNRAGAYLLTVSGNTVLQSTGGTLGSDFKISFTRADDAGLVYAKPQIDIENGTAAANVVNLADANAVGRVTVMGYVSENGVYRMTDVLYHEFNVAANTVEDVLEGCDISDIISGSERVAVYVFENSDNPALYTYTVCETAQ</sequence>
<dbReference type="Gene3D" id="2.60.120.560">
    <property type="entry name" value="Exo-inulinase, domain 1"/>
    <property type="match status" value="1"/>
</dbReference>
<accession>A0A9D1H2F3</accession>
<dbReference type="Proteomes" id="UP000824165">
    <property type="component" value="Unassembled WGS sequence"/>
</dbReference>
<dbReference type="AlphaFoldDB" id="A0A9D1H2F3"/>
<keyword evidence="1" id="KW-0732">Signal</keyword>
<gene>
    <name evidence="2" type="ORF">IAA60_03940</name>
</gene>
<name>A0A9D1H2F3_9FIRM</name>
<proteinExistence type="predicted"/>